<dbReference type="HOGENOM" id="CLU_077149_2_1_10"/>
<keyword evidence="6 7" id="KW-0472">Membrane</keyword>
<reference evidence="9" key="1">
    <citation type="submission" date="2012-02" db="EMBL/GenBank/DDBJ databases">
        <title>The complete genome of Solitalea canadensis DSM 3403.</title>
        <authorList>
            <consortium name="US DOE Joint Genome Institute (JGI-PGF)"/>
            <person name="Lucas S."/>
            <person name="Copeland A."/>
            <person name="Lapidus A."/>
            <person name="Glavina del Rio T."/>
            <person name="Dalin E."/>
            <person name="Tice H."/>
            <person name="Bruce D."/>
            <person name="Goodwin L."/>
            <person name="Pitluck S."/>
            <person name="Peters L."/>
            <person name="Ovchinnikova G."/>
            <person name="Lu M."/>
            <person name="Kyrpides N."/>
            <person name="Mavromatis K."/>
            <person name="Ivanova N."/>
            <person name="Brettin T."/>
            <person name="Detter J.C."/>
            <person name="Han C."/>
            <person name="Larimer F."/>
            <person name="Land M."/>
            <person name="Hauser L."/>
            <person name="Markowitz V."/>
            <person name="Cheng J.-F."/>
            <person name="Hugenholtz P."/>
            <person name="Woyke T."/>
            <person name="Wu D."/>
            <person name="Spring S."/>
            <person name="Schroeder M."/>
            <person name="Kopitz M."/>
            <person name="Brambilla E."/>
            <person name="Klenk H.-P."/>
            <person name="Eisen J.A."/>
        </authorList>
    </citation>
    <scope>NUCLEOTIDE SEQUENCE</scope>
    <source>
        <strain evidence="9">DSM 3403</strain>
    </source>
</reference>
<feature type="domain" description="YetF C-terminal" evidence="8">
    <location>
        <begin position="93"/>
        <end position="162"/>
    </location>
</feature>
<evidence type="ECO:0000313" key="10">
    <source>
        <dbReference type="Proteomes" id="UP000007590"/>
    </source>
</evidence>
<accession>H8KQK7</accession>
<dbReference type="GO" id="GO:0005886">
    <property type="term" value="C:plasma membrane"/>
    <property type="evidence" value="ECO:0007669"/>
    <property type="project" value="UniProtKB-SubCell"/>
</dbReference>
<evidence type="ECO:0000256" key="1">
    <source>
        <dbReference type="ARBA" id="ARBA00004651"/>
    </source>
</evidence>
<comment type="similarity">
    <text evidence="2">Belongs to the UPF0702 family.</text>
</comment>
<dbReference type="Pfam" id="PF04239">
    <property type="entry name" value="DUF421"/>
    <property type="match status" value="1"/>
</dbReference>
<feature type="transmembrane region" description="Helical" evidence="7">
    <location>
        <begin position="15"/>
        <end position="34"/>
    </location>
</feature>
<evidence type="ECO:0000256" key="2">
    <source>
        <dbReference type="ARBA" id="ARBA00006448"/>
    </source>
</evidence>
<dbReference type="InterPro" id="IPR023090">
    <property type="entry name" value="UPF0702_alpha/beta_dom_sf"/>
</dbReference>
<evidence type="ECO:0000259" key="8">
    <source>
        <dbReference type="Pfam" id="PF04239"/>
    </source>
</evidence>
<evidence type="ECO:0000256" key="5">
    <source>
        <dbReference type="ARBA" id="ARBA00022989"/>
    </source>
</evidence>
<keyword evidence="5 7" id="KW-1133">Transmembrane helix</keyword>
<dbReference type="RefSeq" id="WP_014679972.1">
    <property type="nucleotide sequence ID" value="NC_017770.1"/>
</dbReference>
<name>H8KQK7_SOLCM</name>
<dbReference type="PANTHER" id="PTHR34582:SF6">
    <property type="entry name" value="UPF0702 TRANSMEMBRANE PROTEIN YCAP"/>
    <property type="match status" value="1"/>
</dbReference>
<evidence type="ECO:0000256" key="7">
    <source>
        <dbReference type="SAM" id="Phobius"/>
    </source>
</evidence>
<evidence type="ECO:0000256" key="3">
    <source>
        <dbReference type="ARBA" id="ARBA00022475"/>
    </source>
</evidence>
<dbReference type="Proteomes" id="UP000007590">
    <property type="component" value="Chromosome"/>
</dbReference>
<keyword evidence="10" id="KW-1185">Reference proteome</keyword>
<dbReference type="EMBL" id="CP003349">
    <property type="protein sequence ID" value="AFD06745.1"/>
    <property type="molecule type" value="Genomic_DNA"/>
</dbReference>
<dbReference type="KEGG" id="scn:Solca_1679"/>
<evidence type="ECO:0000313" key="9">
    <source>
        <dbReference type="EMBL" id="AFD06745.1"/>
    </source>
</evidence>
<proteinExistence type="inferred from homology"/>
<dbReference type="Gene3D" id="3.30.240.20">
    <property type="entry name" value="bsu07140 like domains"/>
    <property type="match status" value="1"/>
</dbReference>
<dbReference type="InterPro" id="IPR007353">
    <property type="entry name" value="DUF421"/>
</dbReference>
<feature type="transmembrane region" description="Helical" evidence="7">
    <location>
        <begin position="70"/>
        <end position="92"/>
    </location>
</feature>
<protein>
    <submittedName>
        <fullName evidence="9">Putative membrane protein</fullName>
    </submittedName>
</protein>
<comment type="subcellular location">
    <subcellularLocation>
        <location evidence="1">Cell membrane</location>
        <topology evidence="1">Multi-pass membrane protein</topology>
    </subcellularLocation>
</comment>
<organism evidence="9 10">
    <name type="scientific">Solitalea canadensis (strain ATCC 29591 / DSM 3403 / JCM 21819 / LMG 8368 / NBRC 15130 / NCIMB 12057 / USAM 9D)</name>
    <name type="common">Flexibacter canadensis</name>
    <dbReference type="NCBI Taxonomy" id="929556"/>
    <lineage>
        <taxon>Bacteria</taxon>
        <taxon>Pseudomonadati</taxon>
        <taxon>Bacteroidota</taxon>
        <taxon>Sphingobacteriia</taxon>
        <taxon>Sphingobacteriales</taxon>
        <taxon>Sphingobacteriaceae</taxon>
        <taxon>Solitalea</taxon>
    </lineage>
</organism>
<evidence type="ECO:0000256" key="6">
    <source>
        <dbReference type="ARBA" id="ARBA00023136"/>
    </source>
</evidence>
<keyword evidence="4 7" id="KW-0812">Transmembrane</keyword>
<dbReference type="OrthoDB" id="9793799at2"/>
<dbReference type="PANTHER" id="PTHR34582">
    <property type="entry name" value="UPF0702 TRANSMEMBRANE PROTEIN YCAP"/>
    <property type="match status" value="1"/>
</dbReference>
<evidence type="ECO:0000256" key="4">
    <source>
        <dbReference type="ARBA" id="ARBA00022692"/>
    </source>
</evidence>
<sequence length="167" mass="18660">MDTILKLFGEGENLSALQMSVRACFTFFISLLLVRLGGVRMFGKKSSLDIIVFIMLGAILSRGIVGASPYLPTVCAATSIVLLHRILGFISVKNRRFQNLISGKKVILYDNGELQWDNLKKTSISKSDILKSLRLETHQDSLEKISTAFLENNGRISFIIKDVDTEY</sequence>
<dbReference type="eggNOG" id="COG2323">
    <property type="taxonomic scope" value="Bacteria"/>
</dbReference>
<dbReference type="STRING" id="929556.Solca_1679"/>
<gene>
    <name evidence="9" type="ordered locus">Solca_1679</name>
</gene>
<dbReference type="AlphaFoldDB" id="H8KQK7"/>
<keyword evidence="3" id="KW-1003">Cell membrane</keyword>
<feature type="transmembrane region" description="Helical" evidence="7">
    <location>
        <begin position="46"/>
        <end position="64"/>
    </location>
</feature>